<reference evidence="3" key="2">
    <citation type="submission" date="2016-02" db="EMBL/GenBank/DDBJ databases">
        <title>Draft genome sequence of five rapidly growing Mycobacterium species.</title>
        <authorList>
            <person name="Katahira K."/>
            <person name="Gotou Y."/>
            <person name="Iida K."/>
            <person name="Ogura Y."/>
            <person name="Hayashi T."/>
        </authorList>
    </citation>
    <scope>NUCLEOTIDE SEQUENCE [LARGE SCALE GENOMIC DNA]</scope>
    <source>
        <strain evidence="3">JCM15298</strain>
    </source>
</reference>
<proteinExistence type="predicted"/>
<keyword evidence="3" id="KW-1185">Reference proteome</keyword>
<keyword evidence="2" id="KW-0378">Hydrolase</keyword>
<protein>
    <submittedName>
        <fullName evidence="2">Cof-like hydrolase</fullName>
    </submittedName>
</protein>
<dbReference type="EMBL" id="BCSY01000057">
    <property type="protein sequence ID" value="GAS96678.1"/>
    <property type="molecule type" value="Genomic_DNA"/>
</dbReference>
<evidence type="ECO:0000256" key="1">
    <source>
        <dbReference type="SAM" id="MobiDB-lite"/>
    </source>
</evidence>
<feature type="region of interest" description="Disordered" evidence="1">
    <location>
        <begin position="69"/>
        <end position="93"/>
    </location>
</feature>
<sequence>MALEPDFAGGVAEQVLAFLVGEDRAEVQGGGSVDVDVHDDGGVLAVWAGCGVGVPAGLDQAHERIGPGRKSVSAVGGALGDHPDLIQRQPAFA</sequence>
<organism evidence="2 3">
    <name type="scientific">Mycolicibacterium canariasense</name>
    <name type="common">Mycobacterium canariasense</name>
    <dbReference type="NCBI Taxonomy" id="228230"/>
    <lineage>
        <taxon>Bacteria</taxon>
        <taxon>Bacillati</taxon>
        <taxon>Actinomycetota</taxon>
        <taxon>Actinomycetes</taxon>
        <taxon>Mycobacteriales</taxon>
        <taxon>Mycobacteriaceae</taxon>
        <taxon>Mycolicibacterium</taxon>
    </lineage>
</organism>
<accession>A0A117IAN7</accession>
<name>A0A117IAN7_MYCCR</name>
<evidence type="ECO:0000313" key="2">
    <source>
        <dbReference type="EMBL" id="GAS96678.1"/>
    </source>
</evidence>
<evidence type="ECO:0000313" key="3">
    <source>
        <dbReference type="Proteomes" id="UP000069443"/>
    </source>
</evidence>
<gene>
    <name evidence="2" type="ORF">RMCC_3644</name>
</gene>
<dbReference type="Proteomes" id="UP000069443">
    <property type="component" value="Unassembled WGS sequence"/>
</dbReference>
<dbReference type="AlphaFoldDB" id="A0A117IAN7"/>
<dbReference type="GO" id="GO:0016787">
    <property type="term" value="F:hydrolase activity"/>
    <property type="evidence" value="ECO:0007669"/>
    <property type="project" value="UniProtKB-KW"/>
</dbReference>
<comment type="caution">
    <text evidence="2">The sequence shown here is derived from an EMBL/GenBank/DDBJ whole genome shotgun (WGS) entry which is preliminary data.</text>
</comment>
<reference evidence="3" key="1">
    <citation type="journal article" date="2016" name="Genome Announc.">
        <title>Draft Genome Sequences of Five Rapidly Growing Mycobacterium Species, M. thermoresistibile, M. fortuitum subsp. acetamidolyticum, M. canariasense, M. brisbanense, and M. novocastrense.</title>
        <authorList>
            <person name="Katahira K."/>
            <person name="Ogura Y."/>
            <person name="Gotoh Y."/>
            <person name="Hayashi T."/>
        </authorList>
    </citation>
    <scope>NUCLEOTIDE SEQUENCE [LARGE SCALE GENOMIC DNA]</scope>
    <source>
        <strain evidence="3">JCM15298</strain>
    </source>
</reference>